<evidence type="ECO:0000256" key="11">
    <source>
        <dbReference type="ARBA" id="ARBA00048684"/>
    </source>
</evidence>
<proteinExistence type="inferred from homology"/>
<reference evidence="13 14" key="1">
    <citation type="submission" date="2023-03" db="EMBL/GenBank/DDBJ databases">
        <authorList>
            <person name="Pearce D."/>
        </authorList>
    </citation>
    <scope>NUCLEOTIDE SEQUENCE [LARGE SCALE GENOMIC DNA]</scope>
    <source>
        <strain evidence="13">Msz</strain>
    </source>
</reference>
<dbReference type="HAMAP" id="MF_00486">
    <property type="entry name" value="McH"/>
    <property type="match status" value="1"/>
</dbReference>
<evidence type="ECO:0000256" key="2">
    <source>
        <dbReference type="ARBA" id="ARBA00004496"/>
    </source>
</evidence>
<comment type="similarity">
    <text evidence="4 12">Belongs to the MCH family.</text>
</comment>
<dbReference type="SUPFAM" id="SSF56199">
    <property type="entry name" value="Methenyltetrahydromethanopterin cyclohydrolase"/>
    <property type="match status" value="1"/>
</dbReference>
<name>A0ABN8X6Z8_9GAMM</name>
<keyword evidence="9 12" id="KW-0378">Hydrolase</keyword>
<comment type="subcellular location">
    <subcellularLocation>
        <location evidence="2 12">Cytoplasm</location>
    </subcellularLocation>
</comment>
<comment type="function">
    <text evidence="1 12">Catalyzes the hydrolysis of methenyl-H(4)MPT(+) to 5-formyl-H(4)MPT.</text>
</comment>
<dbReference type="Pfam" id="PF02289">
    <property type="entry name" value="MCH"/>
    <property type="match status" value="1"/>
</dbReference>
<dbReference type="Proteomes" id="UP001162030">
    <property type="component" value="Chromosome"/>
</dbReference>
<accession>A0ABN8X6Z8</accession>
<dbReference type="GO" id="GO:0018759">
    <property type="term" value="F:methenyltetrahydromethanopterin cyclohydrolase activity"/>
    <property type="evidence" value="ECO:0007669"/>
    <property type="project" value="UniProtKB-EC"/>
</dbReference>
<evidence type="ECO:0000256" key="9">
    <source>
        <dbReference type="ARBA" id="ARBA00022801"/>
    </source>
</evidence>
<comment type="catalytic activity">
    <reaction evidence="11 12">
        <text>5,10-methenyl-5,6,7,8-tetrahydromethanopterin + H2O = N(5)-formyl-5,6,7,8-tetrahydromethanopterin + H(+)</text>
        <dbReference type="Rhea" id="RHEA:19053"/>
        <dbReference type="ChEBI" id="CHEBI:15377"/>
        <dbReference type="ChEBI" id="CHEBI:15378"/>
        <dbReference type="ChEBI" id="CHEBI:58018"/>
        <dbReference type="ChEBI" id="CHEBI:58337"/>
        <dbReference type="EC" id="3.5.4.27"/>
    </reaction>
</comment>
<dbReference type="EMBL" id="OX458333">
    <property type="protein sequence ID" value="CAI8873072.1"/>
    <property type="molecule type" value="Genomic_DNA"/>
</dbReference>
<evidence type="ECO:0000256" key="4">
    <source>
        <dbReference type="ARBA" id="ARBA00006902"/>
    </source>
</evidence>
<evidence type="ECO:0000256" key="12">
    <source>
        <dbReference type="HAMAP-Rule" id="MF_00486"/>
    </source>
</evidence>
<evidence type="ECO:0000256" key="10">
    <source>
        <dbReference type="ARBA" id="ARBA00030468"/>
    </source>
</evidence>
<dbReference type="CDD" id="cd00545">
    <property type="entry name" value="MCH"/>
    <property type="match status" value="1"/>
</dbReference>
<evidence type="ECO:0000256" key="6">
    <source>
        <dbReference type="ARBA" id="ARBA00020597"/>
    </source>
</evidence>
<keyword evidence="8 12" id="KW-0554">One-carbon metabolism</keyword>
<dbReference type="InterPro" id="IPR003209">
    <property type="entry name" value="METHMP_CycHdrlase"/>
</dbReference>
<evidence type="ECO:0000313" key="14">
    <source>
        <dbReference type="Proteomes" id="UP001162030"/>
    </source>
</evidence>
<dbReference type="Gene3D" id="3.10.340.11">
    <property type="entry name" value="Methenyltetrahydromethanopterin Cyclohydrolase, Chain A, domain 1"/>
    <property type="match status" value="1"/>
</dbReference>
<evidence type="ECO:0000313" key="13">
    <source>
        <dbReference type="EMBL" id="CAI8873072.1"/>
    </source>
</evidence>
<dbReference type="Gene3D" id="3.30.1030.10">
    <property type="entry name" value="Methenyltetrahydromethanopterin Cyclohydrolase, Chain A, domain 2"/>
    <property type="match status" value="1"/>
</dbReference>
<organism evidence="13 14">
    <name type="scientific">Methylocaldum szegediense</name>
    <dbReference type="NCBI Taxonomy" id="73780"/>
    <lineage>
        <taxon>Bacteria</taxon>
        <taxon>Pseudomonadati</taxon>
        <taxon>Pseudomonadota</taxon>
        <taxon>Gammaproteobacteria</taxon>
        <taxon>Methylococcales</taxon>
        <taxon>Methylococcaceae</taxon>
        <taxon>Methylocaldum</taxon>
    </lineage>
</organism>
<gene>
    <name evidence="12 13" type="primary">mch</name>
    <name evidence="13" type="ORF">MSZNOR_2917</name>
</gene>
<dbReference type="RefSeq" id="WP_026611265.1">
    <property type="nucleotide sequence ID" value="NZ_OX458333.1"/>
</dbReference>
<keyword evidence="14" id="KW-1185">Reference proteome</keyword>
<evidence type="ECO:0000256" key="3">
    <source>
        <dbReference type="ARBA" id="ARBA00005087"/>
    </source>
</evidence>
<keyword evidence="7 12" id="KW-0963">Cytoplasm</keyword>
<comment type="pathway">
    <text evidence="3 12">One-carbon metabolism; formaldehyde degradation; formate from formaldehyde (H(4)MPT route): step 3/5.</text>
</comment>
<protein>
    <recommendedName>
        <fullName evidence="6 12">Methenyltetrahydromethanopterin cyclohydrolase</fullName>
        <ecNumber evidence="5 12">3.5.4.27</ecNumber>
    </recommendedName>
    <alternativeName>
        <fullName evidence="10 12">Methenyl-H4MPT cyclohydrolase</fullName>
    </alternativeName>
</protein>
<evidence type="ECO:0000256" key="8">
    <source>
        <dbReference type="ARBA" id="ARBA00022563"/>
    </source>
</evidence>
<evidence type="ECO:0000256" key="7">
    <source>
        <dbReference type="ARBA" id="ARBA00022490"/>
    </source>
</evidence>
<dbReference type="NCBIfam" id="TIGR03120">
    <property type="entry name" value="one_C_mch"/>
    <property type="match status" value="1"/>
</dbReference>
<evidence type="ECO:0000256" key="1">
    <source>
        <dbReference type="ARBA" id="ARBA00004058"/>
    </source>
</evidence>
<dbReference type="EC" id="3.5.4.27" evidence="5 12"/>
<sequence>MQHTVSVNAHALPIVKYMIANADRLRLKVDKLGNGCTIIDAGIDAVGGLEAGRLIAEVCMGGLGTVTLTHSATFSRWPLTVNVHSTNPVIACLGSQYAGWSLSHGEGKNAFYALGSGPARALATKVKDGNEEPVEELYKELGYRDHSNETAIVMEVDKVPPVEVIEKIAKACKVDASGVHVILTPTSSLAGGMQVVGRVLEVALHKAHSLHFPLGNIIDGTGTAPVPPPHPNFVKAMGRTNDAILFGGTVHLFVKGSDEAAETLANELPSSVSRDYGRPFAEVFKDYKYDFFKIDPMLFSPASVIVTAVESGRSFHAGKLDEALLERSFGE</sequence>
<evidence type="ECO:0000256" key="5">
    <source>
        <dbReference type="ARBA" id="ARBA00012765"/>
    </source>
</evidence>